<name>A0A7M4FAF0_CROPO</name>
<evidence type="ECO:0000313" key="1">
    <source>
        <dbReference type="Ensembl" id="ENSCPRP00005022102.1"/>
    </source>
</evidence>
<evidence type="ECO:0000313" key="2">
    <source>
        <dbReference type="Proteomes" id="UP000594220"/>
    </source>
</evidence>
<sequence>VHTHSHTCHMHTPGTHLPQICTQKHHHVYIHSHSHSFMDPAMHRVIYTHMGTYTWTPTQLCIYTGIPIHIFTHTEPHSGVHTWEHLYTHSYNLTLTLTDSKKGLDKFLEERCLNGY</sequence>
<reference evidence="1" key="1">
    <citation type="submission" date="2025-08" db="UniProtKB">
        <authorList>
            <consortium name="Ensembl"/>
        </authorList>
    </citation>
    <scope>IDENTIFICATION</scope>
</reference>
<dbReference type="Proteomes" id="UP000594220">
    <property type="component" value="Unplaced"/>
</dbReference>
<dbReference type="Ensembl" id="ENSCPRT00005025847.1">
    <property type="protein sequence ID" value="ENSCPRP00005022102.1"/>
    <property type="gene ID" value="ENSCPRG00005015406.1"/>
</dbReference>
<protein>
    <submittedName>
        <fullName evidence="1">Uncharacterized protein</fullName>
    </submittedName>
</protein>
<organism evidence="1 2">
    <name type="scientific">Crocodylus porosus</name>
    <name type="common">Saltwater crocodile</name>
    <name type="synonym">Estuarine crocodile</name>
    <dbReference type="NCBI Taxonomy" id="8502"/>
    <lineage>
        <taxon>Eukaryota</taxon>
        <taxon>Metazoa</taxon>
        <taxon>Chordata</taxon>
        <taxon>Craniata</taxon>
        <taxon>Vertebrata</taxon>
        <taxon>Euteleostomi</taxon>
        <taxon>Archelosauria</taxon>
        <taxon>Archosauria</taxon>
        <taxon>Crocodylia</taxon>
        <taxon>Longirostres</taxon>
        <taxon>Crocodylidae</taxon>
        <taxon>Crocodylus</taxon>
    </lineage>
</organism>
<dbReference type="AlphaFoldDB" id="A0A7M4FAF0"/>
<keyword evidence="2" id="KW-1185">Reference proteome</keyword>
<accession>A0A7M4FAF0</accession>
<reference evidence="1" key="2">
    <citation type="submission" date="2025-09" db="UniProtKB">
        <authorList>
            <consortium name="Ensembl"/>
        </authorList>
    </citation>
    <scope>IDENTIFICATION</scope>
</reference>
<proteinExistence type="predicted"/>